<dbReference type="InterPro" id="IPR001185">
    <property type="entry name" value="MS_channel"/>
</dbReference>
<feature type="transmembrane region" description="Helical" evidence="12">
    <location>
        <begin position="81"/>
        <end position="102"/>
    </location>
</feature>
<comment type="function">
    <text evidence="12">Channel that opens in response to stretch forces in the membrane lipid bilayer. May participate in the regulation of osmotic pressure changes within the cell.</text>
</comment>
<evidence type="ECO:0000256" key="3">
    <source>
        <dbReference type="ARBA" id="ARBA00011255"/>
    </source>
</evidence>
<accession>A0A3S9VSA2</accession>
<dbReference type="GO" id="GO:0005886">
    <property type="term" value="C:plasma membrane"/>
    <property type="evidence" value="ECO:0007669"/>
    <property type="project" value="UniProtKB-SubCell"/>
</dbReference>
<dbReference type="PROSITE" id="PS01327">
    <property type="entry name" value="MSCL"/>
    <property type="match status" value="1"/>
</dbReference>
<evidence type="ECO:0000313" key="13">
    <source>
        <dbReference type="EMBL" id="AZS29398.1"/>
    </source>
</evidence>
<comment type="similarity">
    <text evidence="2 12">Belongs to the MscL family.</text>
</comment>
<keyword evidence="5 12" id="KW-1003">Cell membrane</keyword>
<keyword evidence="6" id="KW-0997">Cell inner membrane</keyword>
<evidence type="ECO:0000256" key="8">
    <source>
        <dbReference type="ARBA" id="ARBA00022989"/>
    </source>
</evidence>
<evidence type="ECO:0000256" key="10">
    <source>
        <dbReference type="ARBA" id="ARBA00023136"/>
    </source>
</evidence>
<dbReference type="OrthoDB" id="9810350at2"/>
<dbReference type="InterPro" id="IPR036019">
    <property type="entry name" value="MscL_channel"/>
</dbReference>
<gene>
    <name evidence="12 13" type="primary">mscL</name>
    <name evidence="13" type="ORF">D8S85_07350</name>
</gene>
<sequence length="142" mass="15573">MKLLDEFKAFALKGNVVDMAVGIIIGGAFGKIVSSLVSDIIMPPIGMLIGGMNFTNLHIVLQKAHMNEATGKMVEAVTLNYGNFIQTTIDFLIIAFSIFIAIKFMNKLRFKKEEAPAPAAPPAPSKEEILLTEIRDILKDKH</sequence>
<keyword evidence="10 12" id="KW-0472">Membrane</keyword>
<dbReference type="NCBIfam" id="NF010557">
    <property type="entry name" value="PRK13952.1"/>
    <property type="match status" value="1"/>
</dbReference>
<evidence type="ECO:0000256" key="6">
    <source>
        <dbReference type="ARBA" id="ARBA00022519"/>
    </source>
</evidence>
<dbReference type="Pfam" id="PF01741">
    <property type="entry name" value="MscL"/>
    <property type="match status" value="1"/>
</dbReference>
<evidence type="ECO:0000256" key="4">
    <source>
        <dbReference type="ARBA" id="ARBA00022448"/>
    </source>
</evidence>
<dbReference type="HAMAP" id="MF_00115">
    <property type="entry name" value="MscL"/>
    <property type="match status" value="1"/>
</dbReference>
<evidence type="ECO:0000256" key="7">
    <source>
        <dbReference type="ARBA" id="ARBA00022692"/>
    </source>
</evidence>
<dbReference type="PANTHER" id="PTHR30266">
    <property type="entry name" value="MECHANOSENSITIVE CHANNEL MSCL"/>
    <property type="match status" value="1"/>
</dbReference>
<dbReference type="Proteomes" id="UP000270673">
    <property type="component" value="Chromosome"/>
</dbReference>
<evidence type="ECO:0000256" key="1">
    <source>
        <dbReference type="ARBA" id="ARBA00004651"/>
    </source>
</evidence>
<comment type="subcellular location">
    <subcellularLocation>
        <location evidence="1 12">Cell membrane</location>
        <topology evidence="1 12">Multi-pass membrane protein</topology>
    </subcellularLocation>
</comment>
<protein>
    <recommendedName>
        <fullName evidence="12">Large-conductance mechanosensitive channel</fullName>
    </recommendedName>
</protein>
<dbReference type="InterPro" id="IPR037673">
    <property type="entry name" value="MSC/AndL"/>
</dbReference>
<dbReference type="InterPro" id="IPR019823">
    <property type="entry name" value="Mechanosensitive_channel_CS"/>
</dbReference>
<dbReference type="AlphaFoldDB" id="A0A3S9VSA2"/>
<dbReference type="KEGG" id="buy:D8S85_07350"/>
<keyword evidence="4 12" id="KW-0813">Transport</keyword>
<keyword evidence="8 12" id="KW-1133">Transmembrane helix</keyword>
<dbReference type="RefSeq" id="WP_106480144.1">
    <property type="nucleotide sequence ID" value="NZ_CP032819.1"/>
</dbReference>
<reference evidence="13 14" key="1">
    <citation type="submission" date="2018-10" db="EMBL/GenBank/DDBJ databases">
        <title>Butyricimonas faecalis sp. nov., isolated from human faeces and emended description of the genus Butyricimonas.</title>
        <authorList>
            <person name="Le Roy T."/>
            <person name="Van der Smissen P."/>
            <person name="Paquot A."/>
            <person name="Delzenne N."/>
            <person name="Muccioli G."/>
            <person name="Collet J.-F."/>
            <person name="Cani P.D."/>
        </authorList>
    </citation>
    <scope>NUCLEOTIDE SEQUENCE [LARGE SCALE GENOMIC DNA]</scope>
    <source>
        <strain evidence="13 14">H184</strain>
    </source>
</reference>
<dbReference type="NCBIfam" id="NF001843">
    <property type="entry name" value="PRK00567.1-4"/>
    <property type="match status" value="1"/>
</dbReference>
<evidence type="ECO:0000256" key="2">
    <source>
        <dbReference type="ARBA" id="ARBA00007254"/>
    </source>
</evidence>
<dbReference type="FunFam" id="1.10.1200.120:FF:000001">
    <property type="entry name" value="Large-conductance mechanosensitive channel"/>
    <property type="match status" value="1"/>
</dbReference>
<dbReference type="EMBL" id="CP032819">
    <property type="protein sequence ID" value="AZS29398.1"/>
    <property type="molecule type" value="Genomic_DNA"/>
</dbReference>
<keyword evidence="7 12" id="KW-0812">Transmembrane</keyword>
<feature type="transmembrane region" description="Helical" evidence="12">
    <location>
        <begin position="12"/>
        <end position="33"/>
    </location>
</feature>
<organism evidence="13 14">
    <name type="scientific">Butyricimonas faecalis</name>
    <dbReference type="NCBI Taxonomy" id="2093856"/>
    <lineage>
        <taxon>Bacteria</taxon>
        <taxon>Pseudomonadati</taxon>
        <taxon>Bacteroidota</taxon>
        <taxon>Bacteroidia</taxon>
        <taxon>Bacteroidales</taxon>
        <taxon>Odoribacteraceae</taxon>
        <taxon>Butyricimonas</taxon>
    </lineage>
</organism>
<dbReference type="NCBIfam" id="TIGR00220">
    <property type="entry name" value="mscL"/>
    <property type="match status" value="1"/>
</dbReference>
<evidence type="ECO:0000256" key="5">
    <source>
        <dbReference type="ARBA" id="ARBA00022475"/>
    </source>
</evidence>
<proteinExistence type="inferred from homology"/>
<keyword evidence="11 12" id="KW-0407">Ion channel</keyword>
<keyword evidence="14" id="KW-1185">Reference proteome</keyword>
<evidence type="ECO:0000256" key="11">
    <source>
        <dbReference type="ARBA" id="ARBA00023303"/>
    </source>
</evidence>
<dbReference type="GO" id="GO:0008381">
    <property type="term" value="F:mechanosensitive monoatomic ion channel activity"/>
    <property type="evidence" value="ECO:0007669"/>
    <property type="project" value="UniProtKB-UniRule"/>
</dbReference>
<comment type="subunit">
    <text evidence="3 12">Homopentamer.</text>
</comment>
<evidence type="ECO:0000256" key="9">
    <source>
        <dbReference type="ARBA" id="ARBA00023065"/>
    </source>
</evidence>
<name>A0A3S9VSA2_9BACT</name>
<evidence type="ECO:0000313" key="14">
    <source>
        <dbReference type="Proteomes" id="UP000270673"/>
    </source>
</evidence>
<dbReference type="PRINTS" id="PR01264">
    <property type="entry name" value="MECHCHANNEL"/>
</dbReference>
<dbReference type="SUPFAM" id="SSF81330">
    <property type="entry name" value="Gated mechanosensitive channel"/>
    <property type="match status" value="1"/>
</dbReference>
<evidence type="ECO:0000256" key="12">
    <source>
        <dbReference type="HAMAP-Rule" id="MF_00115"/>
    </source>
</evidence>
<dbReference type="Gene3D" id="1.10.1200.120">
    <property type="entry name" value="Large-conductance mechanosensitive channel, MscL, domain 1"/>
    <property type="match status" value="1"/>
</dbReference>
<dbReference type="PANTHER" id="PTHR30266:SF2">
    <property type="entry name" value="LARGE-CONDUCTANCE MECHANOSENSITIVE CHANNEL"/>
    <property type="match status" value="1"/>
</dbReference>
<keyword evidence="9 12" id="KW-0406">Ion transport</keyword>